<dbReference type="PANTHER" id="PTHR43429:SF1">
    <property type="entry name" value="NAD(P)H SULFUR OXIDOREDUCTASE (COA-DEPENDENT)"/>
    <property type="match status" value="1"/>
</dbReference>
<evidence type="ECO:0000256" key="5">
    <source>
        <dbReference type="ARBA" id="ARBA00023002"/>
    </source>
</evidence>
<dbReference type="Proteomes" id="UP000254519">
    <property type="component" value="Unassembled WGS sequence"/>
</dbReference>
<evidence type="ECO:0000256" key="4">
    <source>
        <dbReference type="ARBA" id="ARBA00022827"/>
    </source>
</evidence>
<keyword evidence="5 9" id="KW-0560">Oxidoreductase</keyword>
<dbReference type="PRINTS" id="PR00411">
    <property type="entry name" value="PNDRDTASEI"/>
</dbReference>
<dbReference type="EMBL" id="UGYZ01000002">
    <property type="protein sequence ID" value="SUI99885.1"/>
    <property type="molecule type" value="Genomic_DNA"/>
</dbReference>
<evidence type="ECO:0000256" key="3">
    <source>
        <dbReference type="ARBA" id="ARBA00022630"/>
    </source>
</evidence>
<dbReference type="PRINTS" id="PR00368">
    <property type="entry name" value="FADPNR"/>
</dbReference>
<evidence type="ECO:0000259" key="7">
    <source>
        <dbReference type="Pfam" id="PF02852"/>
    </source>
</evidence>
<dbReference type="SUPFAM" id="SSF51905">
    <property type="entry name" value="FAD/NAD(P)-binding domain"/>
    <property type="match status" value="2"/>
</dbReference>
<evidence type="ECO:0000313" key="9">
    <source>
        <dbReference type="EMBL" id="SUI99885.1"/>
    </source>
</evidence>
<dbReference type="RefSeq" id="WP_115360262.1">
    <property type="nucleotide sequence ID" value="NZ_CP038012.1"/>
</dbReference>
<dbReference type="Gene3D" id="3.50.50.60">
    <property type="entry name" value="FAD/NAD(P)-binding domain"/>
    <property type="match status" value="2"/>
</dbReference>
<keyword evidence="3" id="KW-0285">Flavoprotein</keyword>
<dbReference type="InterPro" id="IPR023753">
    <property type="entry name" value="FAD/NAD-binding_dom"/>
</dbReference>
<keyword evidence="10" id="KW-1185">Reference proteome</keyword>
<feature type="domain" description="Pyridine nucleotide-disulphide oxidoreductase dimerisation" evidence="7">
    <location>
        <begin position="328"/>
        <end position="427"/>
    </location>
</feature>
<evidence type="ECO:0000256" key="6">
    <source>
        <dbReference type="ARBA" id="ARBA00023284"/>
    </source>
</evidence>
<dbReference type="NCBIfam" id="NF010037">
    <property type="entry name" value="PRK13512.1"/>
    <property type="match status" value="1"/>
</dbReference>
<name>A0A380BE53_SPOPA</name>
<dbReference type="Pfam" id="PF07992">
    <property type="entry name" value="Pyr_redox_2"/>
    <property type="match status" value="1"/>
</dbReference>
<dbReference type="InterPro" id="IPR036188">
    <property type="entry name" value="FAD/NAD-bd_sf"/>
</dbReference>
<comment type="similarity">
    <text evidence="2">Belongs to the class-III pyridine nucleotide-disulfide oxidoreductase family.</text>
</comment>
<evidence type="ECO:0000256" key="1">
    <source>
        <dbReference type="ARBA" id="ARBA00001974"/>
    </source>
</evidence>
<dbReference type="PANTHER" id="PTHR43429">
    <property type="entry name" value="PYRIDINE NUCLEOTIDE-DISULFIDE OXIDOREDUCTASE DOMAIN-CONTAINING"/>
    <property type="match status" value="1"/>
</dbReference>
<dbReference type="EC" id="1.8.1.14" evidence="9"/>
<dbReference type="InterPro" id="IPR004099">
    <property type="entry name" value="Pyr_nucl-diS_OxRdtase_dimer"/>
</dbReference>
<evidence type="ECO:0000313" key="10">
    <source>
        <dbReference type="Proteomes" id="UP000254519"/>
    </source>
</evidence>
<gene>
    <name evidence="9" type="primary">cdr_1</name>
    <name evidence="9" type="ORF">NCTC4822_00816</name>
</gene>
<reference evidence="9 10" key="1">
    <citation type="submission" date="2018-06" db="EMBL/GenBank/DDBJ databases">
        <authorList>
            <consortium name="Pathogen Informatics"/>
            <person name="Doyle S."/>
        </authorList>
    </citation>
    <scope>NUCLEOTIDE SEQUENCE [LARGE SCALE GENOMIC DNA]</scope>
    <source>
        <strain evidence="10">ATCC 11859 / DSM 33 / NCIB 8841 / NCTC 4822</strain>
    </source>
</reference>
<dbReference type="InterPro" id="IPR016156">
    <property type="entry name" value="FAD/NAD-linked_Rdtase_dimer_sf"/>
</dbReference>
<accession>A0A380BE53</accession>
<dbReference type="GO" id="GO:0050451">
    <property type="term" value="F:CoA-disulfide reductase (NADPH) activity"/>
    <property type="evidence" value="ECO:0007669"/>
    <property type="project" value="UniProtKB-EC"/>
</dbReference>
<organism evidence="9 10">
    <name type="scientific">Sporosarcina pasteurii</name>
    <name type="common">Bacillus pasteurii</name>
    <dbReference type="NCBI Taxonomy" id="1474"/>
    <lineage>
        <taxon>Bacteria</taxon>
        <taxon>Bacillati</taxon>
        <taxon>Bacillota</taxon>
        <taxon>Bacilli</taxon>
        <taxon>Bacillales</taxon>
        <taxon>Caryophanaceae</taxon>
        <taxon>Sporosarcina</taxon>
    </lineage>
</organism>
<evidence type="ECO:0000259" key="8">
    <source>
        <dbReference type="Pfam" id="PF07992"/>
    </source>
</evidence>
<evidence type="ECO:0000256" key="2">
    <source>
        <dbReference type="ARBA" id="ARBA00009130"/>
    </source>
</evidence>
<feature type="domain" description="FAD/NAD(P)-binding" evidence="8">
    <location>
        <begin position="1"/>
        <end position="304"/>
    </location>
</feature>
<dbReference type="SUPFAM" id="SSF55424">
    <property type="entry name" value="FAD/NAD-linked reductases, dimerisation (C-terminal) domain"/>
    <property type="match status" value="1"/>
</dbReference>
<dbReference type="Pfam" id="PF02852">
    <property type="entry name" value="Pyr_redox_dim"/>
    <property type="match status" value="1"/>
</dbReference>
<keyword evidence="6" id="KW-0676">Redox-active center</keyword>
<protein>
    <submittedName>
        <fullName evidence="9">Coenzyme A disulfide reductase</fullName>
        <ecNumber evidence="9">1.8.1.14</ecNumber>
    </submittedName>
</protein>
<keyword evidence="4" id="KW-0274">FAD</keyword>
<proteinExistence type="inferred from homology"/>
<comment type="cofactor">
    <cofactor evidence="1">
        <name>FAD</name>
        <dbReference type="ChEBI" id="CHEBI:57692"/>
    </cofactor>
</comment>
<dbReference type="InterPro" id="IPR050260">
    <property type="entry name" value="FAD-bd_OxRdtase"/>
</dbReference>
<sequence length="442" mass="48547">MKIIIVGAIAGGSTVASQIRRTLPNASITLIGSDSRIGYGSCGMPFVIGGLIEDKEKIGGPNPKRFSETRNIRTLVKHQVTSINRKSKTVEVCNLETNETFQVSYDKLILSTGCHSRVPSLKGLGDLPFFTLKSYADMEEIVRYLDTEKPQSCAVMGGGFIGIELVENFIRRGIQTALILRGNRVMSSMDKEITDVLYEEMKANDVDFYFNDEIERIEGNRLIMKNGVAIKTDFLVASIGVIPNTSLAIESGLTIGVTDGVVVNEYMQTDDPDIYAIGDIAECIDWVTGKPKRVQLAWHAHRQAFIVSSHLADRPVKLNPFLGTTITKLFSLTAGMVGLSEQDLRAEGFDFDTVSHEGRTNAGYYPDHGTILIRVHFDRNTRQILGAQAVGNKGVDKRLDILVTAMMGNMTVDDLAALELSYSPPYSSPKDPINLVGYKANL</sequence>
<dbReference type="OrthoDB" id="9792592at2"/>
<dbReference type="AlphaFoldDB" id="A0A380BE53"/>